<gene>
    <name evidence="2" type="ORF">RHSIM_RhsimUnG0171000</name>
</gene>
<keyword evidence="1" id="KW-0812">Transmembrane</keyword>
<dbReference type="PANTHER" id="PTHR33358">
    <property type="entry name" value="F-BOX PROTEIN WITH A DOMAIN PROTEIN"/>
    <property type="match status" value="1"/>
</dbReference>
<name>A0A834FUG2_RHOSS</name>
<dbReference type="InterPro" id="IPR027949">
    <property type="entry name" value="Chloroplast_duf"/>
</dbReference>
<feature type="transmembrane region" description="Helical" evidence="1">
    <location>
        <begin position="116"/>
        <end position="139"/>
    </location>
</feature>
<evidence type="ECO:0008006" key="4">
    <source>
        <dbReference type="Google" id="ProtNLM"/>
    </source>
</evidence>
<dbReference type="Pfam" id="PF14476">
    <property type="entry name" value="Chloroplast_duf"/>
    <property type="match status" value="1"/>
</dbReference>
<organism evidence="2 3">
    <name type="scientific">Rhododendron simsii</name>
    <name type="common">Sims's rhododendron</name>
    <dbReference type="NCBI Taxonomy" id="118357"/>
    <lineage>
        <taxon>Eukaryota</taxon>
        <taxon>Viridiplantae</taxon>
        <taxon>Streptophyta</taxon>
        <taxon>Embryophyta</taxon>
        <taxon>Tracheophyta</taxon>
        <taxon>Spermatophyta</taxon>
        <taxon>Magnoliopsida</taxon>
        <taxon>eudicotyledons</taxon>
        <taxon>Gunneridae</taxon>
        <taxon>Pentapetalae</taxon>
        <taxon>asterids</taxon>
        <taxon>Ericales</taxon>
        <taxon>Ericaceae</taxon>
        <taxon>Ericoideae</taxon>
        <taxon>Rhodoreae</taxon>
        <taxon>Rhododendron</taxon>
    </lineage>
</organism>
<evidence type="ECO:0000313" key="3">
    <source>
        <dbReference type="Proteomes" id="UP000626092"/>
    </source>
</evidence>
<comment type="caution">
    <text evidence="2">The sequence shown here is derived from an EMBL/GenBank/DDBJ whole genome shotgun (WGS) entry which is preliminary data.</text>
</comment>
<proteinExistence type="predicted"/>
<protein>
    <recommendedName>
        <fullName evidence="4">F-box protein</fullName>
    </recommendedName>
</protein>
<accession>A0A834FUG2</accession>
<reference evidence="2" key="1">
    <citation type="submission" date="2019-11" db="EMBL/GenBank/DDBJ databases">
        <authorList>
            <person name="Liu Y."/>
            <person name="Hou J."/>
            <person name="Li T.-Q."/>
            <person name="Guan C.-H."/>
            <person name="Wu X."/>
            <person name="Wu H.-Z."/>
            <person name="Ling F."/>
            <person name="Zhang R."/>
            <person name="Shi X.-G."/>
            <person name="Ren J.-P."/>
            <person name="Chen E.-F."/>
            <person name="Sun J.-M."/>
        </authorList>
    </citation>
    <scope>NUCLEOTIDE SEQUENCE</scope>
    <source>
        <strain evidence="2">Adult_tree_wgs_1</strain>
        <tissue evidence="2">Leaves</tissue>
    </source>
</reference>
<feature type="transmembrane region" description="Helical" evidence="1">
    <location>
        <begin position="297"/>
        <end position="315"/>
    </location>
</feature>
<dbReference type="PANTHER" id="PTHR33358:SF16">
    <property type="entry name" value="F-BOX PROTEIN"/>
    <property type="match status" value="1"/>
</dbReference>
<evidence type="ECO:0000313" key="2">
    <source>
        <dbReference type="EMBL" id="KAF7113001.1"/>
    </source>
</evidence>
<dbReference type="Proteomes" id="UP000626092">
    <property type="component" value="Unassembled WGS sequence"/>
</dbReference>
<keyword evidence="3" id="KW-1185">Reference proteome</keyword>
<keyword evidence="1" id="KW-0472">Membrane</keyword>
<dbReference type="OrthoDB" id="1897643at2759"/>
<feature type="transmembrane region" description="Helical" evidence="1">
    <location>
        <begin position="145"/>
        <end position="164"/>
    </location>
</feature>
<feature type="transmembrane region" description="Helical" evidence="1">
    <location>
        <begin position="321"/>
        <end position="339"/>
    </location>
</feature>
<dbReference type="EMBL" id="WJXA01000384">
    <property type="protein sequence ID" value="KAF7113001.1"/>
    <property type="molecule type" value="Genomic_DNA"/>
</dbReference>
<keyword evidence="1" id="KW-1133">Transmembrane helix</keyword>
<evidence type="ECO:0000256" key="1">
    <source>
        <dbReference type="SAM" id="Phobius"/>
    </source>
</evidence>
<sequence length="421" mass="45849">MASIRASNVVPSSFPSSSSRCRREIMTVRATINMPKLRNGSSLSLPKLTTIGLVEELQLRSGYKNTTTTQFEKLSPSPKASDPMAIEKLYAIMEAVADRVEMHKNIGEQRNNWNNLLLTSINSITLTASLMTGVAAMGAGGAPLVALKLSSTLLYLAATGMLLVTNKIQPSQLAEEQRNAARWFKQLYEEIHTTVSIGAPNSNDVKEATAKVIALDRAYPLPLLGVMLKKFPKAVEPAVWWAPLQNRKTKGLGGRNNGNGWNGELEGEMREIVTVLNRKDKEDYLRLGKKALKLNKALAISGPLLTALAAFGSAFAGRGPWAVVLGVVAGALSTVVNAIEHGGQVGMVFEMYRSNAGFFELMQESIESNLEEREGERRENGELFEMKVALQLGRSLSELRDLTASSSIKGEANHEFASKLF</sequence>
<dbReference type="AlphaFoldDB" id="A0A834FUG2"/>